<dbReference type="PANTHER" id="PTHR15004">
    <property type="entry name" value="GLUTAMYL-TRNA(GLN) AMIDOTRANSFERASE SUBUNIT C, MITOCHONDRIAL"/>
    <property type="match status" value="1"/>
</dbReference>
<name>A0A2M6WHC9_9BACT</name>
<evidence type="ECO:0000313" key="2">
    <source>
        <dbReference type="EMBL" id="PIT92192.1"/>
    </source>
</evidence>
<dbReference type="Pfam" id="PF02686">
    <property type="entry name" value="GatC"/>
    <property type="match status" value="1"/>
</dbReference>
<comment type="similarity">
    <text evidence="1">Belongs to the GatC family.</text>
</comment>
<dbReference type="InterPro" id="IPR003837">
    <property type="entry name" value="GatC"/>
</dbReference>
<proteinExistence type="inferred from homology"/>
<dbReference type="PANTHER" id="PTHR15004:SF0">
    <property type="entry name" value="GLUTAMYL-TRNA(GLN) AMIDOTRANSFERASE SUBUNIT C, MITOCHONDRIAL"/>
    <property type="match status" value="1"/>
</dbReference>
<dbReference type="HAMAP" id="MF_00122">
    <property type="entry name" value="GatC"/>
    <property type="match status" value="1"/>
</dbReference>
<dbReference type="AlphaFoldDB" id="A0A2M6WHC9"/>
<dbReference type="GO" id="GO:0050567">
    <property type="term" value="F:glutaminyl-tRNA synthase (glutamine-hydrolyzing) activity"/>
    <property type="evidence" value="ECO:0007669"/>
    <property type="project" value="UniProtKB-UniRule"/>
</dbReference>
<organism evidence="2 3">
    <name type="scientific">Candidatus Harrisonbacteria bacterium CG10_big_fil_rev_8_21_14_0_10_42_17</name>
    <dbReference type="NCBI Taxonomy" id="1974584"/>
    <lineage>
        <taxon>Bacteria</taxon>
        <taxon>Candidatus Harrisoniibacteriota</taxon>
    </lineage>
</organism>
<dbReference type="Gene3D" id="1.10.20.60">
    <property type="entry name" value="Glu-tRNAGln amidotransferase C subunit, N-terminal domain"/>
    <property type="match status" value="1"/>
</dbReference>
<dbReference type="GO" id="GO:0016740">
    <property type="term" value="F:transferase activity"/>
    <property type="evidence" value="ECO:0007669"/>
    <property type="project" value="UniProtKB-KW"/>
</dbReference>
<keyword evidence="2" id="KW-0808">Transferase</keyword>
<comment type="function">
    <text evidence="1">Allows the formation of correctly charged Asn-tRNA(Asn) or Gln-tRNA(Gln) through the transamidation of misacylated Asp-tRNA(Asn) or Glu-tRNA(Gln) in organisms which lack either or both of asparaginyl-tRNA or glutaminyl-tRNA synthetases. The reaction takes place in the presence of glutamine and ATP through an activated phospho-Asp-tRNA(Asn) or phospho-Glu-tRNA(Gln).</text>
</comment>
<gene>
    <name evidence="1" type="primary">gatC</name>
    <name evidence="2" type="ORF">COU08_03855</name>
</gene>
<dbReference type="GO" id="GO:0005524">
    <property type="term" value="F:ATP binding"/>
    <property type="evidence" value="ECO:0007669"/>
    <property type="project" value="UniProtKB-KW"/>
</dbReference>
<dbReference type="GO" id="GO:0006412">
    <property type="term" value="P:translation"/>
    <property type="evidence" value="ECO:0007669"/>
    <property type="project" value="UniProtKB-UniRule"/>
</dbReference>
<keyword evidence="1" id="KW-0436">Ligase</keyword>
<dbReference type="GO" id="GO:0006450">
    <property type="term" value="P:regulation of translational fidelity"/>
    <property type="evidence" value="ECO:0007669"/>
    <property type="project" value="InterPro"/>
</dbReference>
<keyword evidence="1" id="KW-0648">Protein biosynthesis</keyword>
<dbReference type="EC" id="6.3.5.-" evidence="1"/>
<accession>A0A2M6WHC9</accession>
<keyword evidence="1" id="KW-0067">ATP-binding</keyword>
<evidence type="ECO:0000256" key="1">
    <source>
        <dbReference type="HAMAP-Rule" id="MF_00122"/>
    </source>
</evidence>
<comment type="catalytic activity">
    <reaction evidence="1">
        <text>L-aspartyl-tRNA(Asn) + L-glutamine + ATP + H2O = L-asparaginyl-tRNA(Asn) + L-glutamate + ADP + phosphate + 2 H(+)</text>
        <dbReference type="Rhea" id="RHEA:14513"/>
        <dbReference type="Rhea" id="RHEA-COMP:9674"/>
        <dbReference type="Rhea" id="RHEA-COMP:9677"/>
        <dbReference type="ChEBI" id="CHEBI:15377"/>
        <dbReference type="ChEBI" id="CHEBI:15378"/>
        <dbReference type="ChEBI" id="CHEBI:29985"/>
        <dbReference type="ChEBI" id="CHEBI:30616"/>
        <dbReference type="ChEBI" id="CHEBI:43474"/>
        <dbReference type="ChEBI" id="CHEBI:58359"/>
        <dbReference type="ChEBI" id="CHEBI:78515"/>
        <dbReference type="ChEBI" id="CHEBI:78516"/>
        <dbReference type="ChEBI" id="CHEBI:456216"/>
    </reaction>
</comment>
<reference evidence="3" key="1">
    <citation type="submission" date="2017-09" db="EMBL/GenBank/DDBJ databases">
        <title>Depth-based differentiation of microbial function through sediment-hosted aquifers and enrichment of novel symbionts in the deep terrestrial subsurface.</title>
        <authorList>
            <person name="Probst A.J."/>
            <person name="Ladd B."/>
            <person name="Jarett J.K."/>
            <person name="Geller-Mcgrath D.E."/>
            <person name="Sieber C.M.K."/>
            <person name="Emerson J.B."/>
            <person name="Anantharaman K."/>
            <person name="Thomas B.C."/>
            <person name="Malmstrom R."/>
            <person name="Stieglmeier M."/>
            <person name="Klingl A."/>
            <person name="Woyke T."/>
            <person name="Ryan C.M."/>
            <person name="Banfield J.F."/>
        </authorList>
    </citation>
    <scope>NUCLEOTIDE SEQUENCE [LARGE SCALE GENOMIC DNA]</scope>
</reference>
<comment type="caution">
    <text evidence="2">The sequence shown here is derived from an EMBL/GenBank/DDBJ whole genome shotgun (WGS) entry which is preliminary data.</text>
</comment>
<comment type="subunit">
    <text evidence="1">Heterotrimer of A, B and C subunits.</text>
</comment>
<dbReference type="SUPFAM" id="SSF141000">
    <property type="entry name" value="Glu-tRNAGln amidotransferase C subunit"/>
    <property type="match status" value="1"/>
</dbReference>
<dbReference type="GO" id="GO:0070681">
    <property type="term" value="P:glutaminyl-tRNAGln biosynthesis via transamidation"/>
    <property type="evidence" value="ECO:0007669"/>
    <property type="project" value="TreeGrafter"/>
</dbReference>
<keyword evidence="1" id="KW-0547">Nucleotide-binding</keyword>
<dbReference type="Proteomes" id="UP000228635">
    <property type="component" value="Unassembled WGS sequence"/>
</dbReference>
<evidence type="ECO:0000313" key="3">
    <source>
        <dbReference type="Proteomes" id="UP000228635"/>
    </source>
</evidence>
<dbReference type="EMBL" id="PFBA01000032">
    <property type="protein sequence ID" value="PIT92192.1"/>
    <property type="molecule type" value="Genomic_DNA"/>
</dbReference>
<comment type="catalytic activity">
    <reaction evidence="1">
        <text>L-glutamyl-tRNA(Gln) + L-glutamine + ATP + H2O = L-glutaminyl-tRNA(Gln) + L-glutamate + ADP + phosphate + H(+)</text>
        <dbReference type="Rhea" id="RHEA:17521"/>
        <dbReference type="Rhea" id="RHEA-COMP:9681"/>
        <dbReference type="Rhea" id="RHEA-COMP:9684"/>
        <dbReference type="ChEBI" id="CHEBI:15377"/>
        <dbReference type="ChEBI" id="CHEBI:15378"/>
        <dbReference type="ChEBI" id="CHEBI:29985"/>
        <dbReference type="ChEBI" id="CHEBI:30616"/>
        <dbReference type="ChEBI" id="CHEBI:43474"/>
        <dbReference type="ChEBI" id="CHEBI:58359"/>
        <dbReference type="ChEBI" id="CHEBI:78520"/>
        <dbReference type="ChEBI" id="CHEBI:78521"/>
        <dbReference type="ChEBI" id="CHEBI:456216"/>
    </reaction>
</comment>
<dbReference type="GO" id="GO:0050566">
    <property type="term" value="F:asparaginyl-tRNA synthase (glutamine-hydrolyzing) activity"/>
    <property type="evidence" value="ECO:0007669"/>
    <property type="project" value="RHEA"/>
</dbReference>
<dbReference type="NCBIfam" id="TIGR00135">
    <property type="entry name" value="gatC"/>
    <property type="match status" value="1"/>
</dbReference>
<protein>
    <recommendedName>
        <fullName evidence="1">Aspartyl/glutamyl-tRNA(Asn/Gln) amidotransferase subunit C</fullName>
        <shortName evidence="1">Asp/Glu-ADT subunit C</shortName>
        <ecNumber evidence="1">6.3.5.-</ecNumber>
    </recommendedName>
</protein>
<sequence>MSDLTKKDLEHLAKLARIELKGYEEETMLRDLKNILDYFEELKELNTENVPPMTGGTELKSILRDDQMENEPLDGTRAKEAFPESEDGYLKIPPVFE</sequence>
<dbReference type="InterPro" id="IPR036113">
    <property type="entry name" value="Asp/Glu-ADT_sf_sub_c"/>
</dbReference>